<proteinExistence type="predicted"/>
<dbReference type="Proteomes" id="UP000006873">
    <property type="component" value="Chromosome"/>
</dbReference>
<sequence>MDVGREKGIGPGRAEEAVEEPCKQKKWVCFSTSGSCLY</sequence>
<gene>
    <name evidence="1" type="ordered locus">ELI_2982</name>
</gene>
<reference evidence="1 2" key="2">
    <citation type="journal article" date="2011" name="J. Bacteriol.">
        <title>Complete genome sequence of a carbon monoxide-utilizing acetogen, Eubacterium limosum KIST612.</title>
        <authorList>
            <person name="Roh H."/>
            <person name="Ko H.J."/>
            <person name="Kim D."/>
            <person name="Choi D.G."/>
            <person name="Park S."/>
            <person name="Kim S."/>
            <person name="Chang I.S."/>
            <person name="Choi I.G."/>
        </authorList>
    </citation>
    <scope>NUCLEOTIDE SEQUENCE [LARGE SCALE GENOMIC DNA]</scope>
    <source>
        <strain evidence="1 2">KIST612</strain>
    </source>
</reference>
<dbReference type="EMBL" id="CP002273">
    <property type="protein sequence ID" value="ADO37951.1"/>
    <property type="molecule type" value="Genomic_DNA"/>
</dbReference>
<dbReference type="AlphaFoldDB" id="E3GEG5"/>
<keyword evidence="2" id="KW-1185">Reference proteome</keyword>
<protein>
    <submittedName>
        <fullName evidence="1">Uncharacterized protein</fullName>
    </submittedName>
</protein>
<accession>E3GEG5</accession>
<name>E3GEG5_9FIRM</name>
<dbReference type="HOGENOM" id="CLU_3328050_0_0_9"/>
<dbReference type="KEGG" id="elm:ELI_2982"/>
<organism evidence="1 2">
    <name type="scientific">Eubacterium callanderi</name>
    <dbReference type="NCBI Taxonomy" id="53442"/>
    <lineage>
        <taxon>Bacteria</taxon>
        <taxon>Bacillati</taxon>
        <taxon>Bacillota</taxon>
        <taxon>Clostridia</taxon>
        <taxon>Eubacteriales</taxon>
        <taxon>Eubacteriaceae</taxon>
        <taxon>Eubacterium</taxon>
    </lineage>
</organism>
<evidence type="ECO:0000313" key="2">
    <source>
        <dbReference type="Proteomes" id="UP000006873"/>
    </source>
</evidence>
<reference key="1">
    <citation type="submission" date="2010-09" db="EMBL/GenBank/DDBJ databases">
        <authorList>
            <person name="Roh H."/>
            <person name="Ko H.-J."/>
            <person name="Kim D."/>
            <person name="Choi D.G."/>
            <person name="Park S."/>
            <person name="Kim S."/>
            <person name="Kim K.H."/>
            <person name="Chang I.S."/>
            <person name="Choi I.-G."/>
        </authorList>
    </citation>
    <scope>NUCLEOTIDE SEQUENCE</scope>
    <source>
        <strain>KIST612</strain>
    </source>
</reference>
<evidence type="ECO:0000313" key="1">
    <source>
        <dbReference type="EMBL" id="ADO37951.1"/>
    </source>
</evidence>